<feature type="domain" description="TonB-dependent receptor-like beta-barrel" evidence="16">
    <location>
        <begin position="245"/>
        <end position="688"/>
    </location>
</feature>
<evidence type="ECO:0000313" key="18">
    <source>
        <dbReference type="EMBL" id="MTH48273.1"/>
    </source>
</evidence>
<evidence type="ECO:0000256" key="9">
    <source>
        <dbReference type="ARBA" id="ARBA00023065"/>
    </source>
</evidence>
<dbReference type="SUPFAM" id="SSF56935">
    <property type="entry name" value="Porins"/>
    <property type="match status" value="1"/>
</dbReference>
<organism evidence="18 19">
    <name type="scientific">Intestinirhabdus alba</name>
    <dbReference type="NCBI Taxonomy" id="2899544"/>
    <lineage>
        <taxon>Bacteria</taxon>
        <taxon>Pseudomonadati</taxon>
        <taxon>Pseudomonadota</taxon>
        <taxon>Gammaproteobacteria</taxon>
        <taxon>Enterobacterales</taxon>
        <taxon>Enterobacteriaceae</taxon>
        <taxon>Intestinirhabdus</taxon>
    </lineage>
</organism>
<dbReference type="InterPro" id="IPR037066">
    <property type="entry name" value="Plug_dom_sf"/>
</dbReference>
<keyword evidence="19" id="KW-1185">Reference proteome</keyword>
<evidence type="ECO:0000256" key="8">
    <source>
        <dbReference type="ARBA" id="ARBA00023004"/>
    </source>
</evidence>
<dbReference type="GO" id="GO:0038023">
    <property type="term" value="F:signaling receptor activity"/>
    <property type="evidence" value="ECO:0007669"/>
    <property type="project" value="InterPro"/>
</dbReference>
<evidence type="ECO:0000259" key="16">
    <source>
        <dbReference type="Pfam" id="PF00593"/>
    </source>
</evidence>
<keyword evidence="5" id="KW-0410">Iron transport</keyword>
<evidence type="ECO:0000256" key="14">
    <source>
        <dbReference type="PROSITE-ProRule" id="PRU01360"/>
    </source>
</evidence>
<evidence type="ECO:0000256" key="2">
    <source>
        <dbReference type="ARBA" id="ARBA00009810"/>
    </source>
</evidence>
<keyword evidence="13 14" id="KW-0998">Cell outer membrane</keyword>
<keyword evidence="10 15" id="KW-0798">TonB box</keyword>
<dbReference type="Pfam" id="PF00593">
    <property type="entry name" value="TonB_dep_Rec_b-barrel"/>
    <property type="match status" value="1"/>
</dbReference>
<dbReference type="PROSITE" id="PS52016">
    <property type="entry name" value="TONB_DEPENDENT_REC_3"/>
    <property type="match status" value="1"/>
</dbReference>
<evidence type="ECO:0000256" key="1">
    <source>
        <dbReference type="ARBA" id="ARBA00004571"/>
    </source>
</evidence>
<keyword evidence="7" id="KW-0732">Signal</keyword>
<evidence type="ECO:0000313" key="19">
    <source>
        <dbReference type="Proteomes" id="UP000477739"/>
    </source>
</evidence>
<reference evidence="18 19" key="1">
    <citation type="submission" date="2019-11" db="EMBL/GenBank/DDBJ databases">
        <title>Escherichia alba sp. nov. isolated from the gut of plastic-eating superworms Zophobas atratus.</title>
        <authorList>
            <person name="Yang Y."/>
        </authorList>
    </citation>
    <scope>NUCLEOTIDE SEQUENCE [LARGE SCALE GENOMIC DNA]</scope>
    <source>
        <strain evidence="19">BIT-B35</strain>
    </source>
</reference>
<evidence type="ECO:0000256" key="11">
    <source>
        <dbReference type="ARBA" id="ARBA00023136"/>
    </source>
</evidence>
<evidence type="ECO:0000256" key="7">
    <source>
        <dbReference type="ARBA" id="ARBA00022729"/>
    </source>
</evidence>
<accession>A0A6L6IU59</accession>
<keyword evidence="11 14" id="KW-0472">Membrane</keyword>
<evidence type="ECO:0000256" key="15">
    <source>
        <dbReference type="RuleBase" id="RU003357"/>
    </source>
</evidence>
<dbReference type="PANTHER" id="PTHR32552:SF68">
    <property type="entry name" value="FERRICHROME OUTER MEMBRANE TRANSPORTER_PHAGE RECEPTOR"/>
    <property type="match status" value="1"/>
</dbReference>
<dbReference type="Gene3D" id="2.170.130.10">
    <property type="entry name" value="TonB-dependent receptor, plug domain"/>
    <property type="match status" value="1"/>
</dbReference>
<evidence type="ECO:0000256" key="4">
    <source>
        <dbReference type="ARBA" id="ARBA00022452"/>
    </source>
</evidence>
<dbReference type="InterPro" id="IPR036942">
    <property type="entry name" value="Beta-barrel_TonB_sf"/>
</dbReference>
<dbReference type="PANTHER" id="PTHR32552">
    <property type="entry name" value="FERRICHROME IRON RECEPTOR-RELATED"/>
    <property type="match status" value="1"/>
</dbReference>
<dbReference type="InterPro" id="IPR000531">
    <property type="entry name" value="Beta-barrel_TonB"/>
</dbReference>
<dbReference type="NCBIfam" id="TIGR01783">
    <property type="entry name" value="TonB-siderophor"/>
    <property type="match status" value="1"/>
</dbReference>
<proteinExistence type="inferred from homology"/>
<feature type="domain" description="TonB-dependent receptor plug" evidence="17">
    <location>
        <begin position="68"/>
        <end position="169"/>
    </location>
</feature>
<dbReference type="InterPro" id="IPR010105">
    <property type="entry name" value="TonB_sidphr_rcpt"/>
</dbReference>
<evidence type="ECO:0000256" key="3">
    <source>
        <dbReference type="ARBA" id="ARBA00022448"/>
    </source>
</evidence>
<dbReference type="Gene3D" id="2.40.170.20">
    <property type="entry name" value="TonB-dependent receptor, beta-barrel domain"/>
    <property type="match status" value="1"/>
</dbReference>
<evidence type="ECO:0000259" key="17">
    <source>
        <dbReference type="Pfam" id="PF07715"/>
    </source>
</evidence>
<evidence type="ECO:0000256" key="10">
    <source>
        <dbReference type="ARBA" id="ARBA00023077"/>
    </source>
</evidence>
<gene>
    <name evidence="18" type="ORF">GJV78_18845</name>
</gene>
<dbReference type="EMBL" id="WMJZ01000033">
    <property type="protein sequence ID" value="MTH48273.1"/>
    <property type="molecule type" value="Genomic_DNA"/>
</dbReference>
<dbReference type="FunFam" id="2.170.130.10:FF:000001">
    <property type="entry name" value="Catecholate siderophore TonB-dependent receptor"/>
    <property type="match status" value="1"/>
</dbReference>
<dbReference type="InterPro" id="IPR012910">
    <property type="entry name" value="Plug_dom"/>
</dbReference>
<dbReference type="InterPro" id="IPR039426">
    <property type="entry name" value="TonB-dep_rcpt-like"/>
</dbReference>
<dbReference type="GO" id="GO:0009279">
    <property type="term" value="C:cell outer membrane"/>
    <property type="evidence" value="ECO:0007669"/>
    <property type="project" value="UniProtKB-SubCell"/>
</dbReference>
<comment type="subcellular location">
    <subcellularLocation>
        <location evidence="1 14">Cell outer membrane</location>
        <topology evidence="1 14">Multi-pass membrane protein</topology>
    </subcellularLocation>
</comment>
<dbReference type="OrthoDB" id="127311at2"/>
<dbReference type="AlphaFoldDB" id="A0A6L6IU59"/>
<keyword evidence="12 18" id="KW-0675">Receptor</keyword>
<keyword evidence="4 14" id="KW-1134">Transmembrane beta strand</keyword>
<comment type="caution">
    <text evidence="18">The sequence shown here is derived from an EMBL/GenBank/DDBJ whole genome shotgun (WGS) entry which is preliminary data.</text>
</comment>
<dbReference type="GO" id="GO:0015891">
    <property type="term" value="P:siderophore transport"/>
    <property type="evidence" value="ECO:0007669"/>
    <property type="project" value="InterPro"/>
</dbReference>
<protein>
    <submittedName>
        <fullName evidence="18">TonB-dependent siderophore receptor</fullName>
    </submittedName>
</protein>
<dbReference type="RefSeq" id="WP_155109756.1">
    <property type="nucleotide sequence ID" value="NZ_WMJZ01000033.1"/>
</dbReference>
<evidence type="ECO:0000256" key="12">
    <source>
        <dbReference type="ARBA" id="ARBA00023170"/>
    </source>
</evidence>
<evidence type="ECO:0000256" key="13">
    <source>
        <dbReference type="ARBA" id="ARBA00023237"/>
    </source>
</evidence>
<keyword evidence="3 14" id="KW-0813">Transport</keyword>
<dbReference type="CDD" id="cd01347">
    <property type="entry name" value="ligand_gated_channel"/>
    <property type="match status" value="1"/>
</dbReference>
<dbReference type="Pfam" id="PF07715">
    <property type="entry name" value="Plug"/>
    <property type="match status" value="1"/>
</dbReference>
<dbReference type="GO" id="GO:0015344">
    <property type="term" value="F:siderophore uptake transmembrane transporter activity"/>
    <property type="evidence" value="ECO:0007669"/>
    <property type="project" value="TreeGrafter"/>
</dbReference>
<evidence type="ECO:0000256" key="6">
    <source>
        <dbReference type="ARBA" id="ARBA00022692"/>
    </source>
</evidence>
<keyword evidence="8" id="KW-0408">Iron</keyword>
<comment type="similarity">
    <text evidence="2 14 15">Belongs to the TonB-dependent receptor family.</text>
</comment>
<sequence length="719" mass="79602">MSIISHKHYSRIITTLGLGTLAILSASGIAAEETITVIPRPTAEDPTAPLQGIVATVSQSGTKMATPLIKTPQSISVVTRDQMDSQDAASVPQALRYTAGVFAEYRGSSNRYDEVFVRGFSYVPRFLDGLSFGEGAGSASGVIDPWLLERIEVVKGPASVLYGQANPGGLVSMTSKRPTAVPIHKIQLRGGNHHLAQGAFDFGGALNNDGTLLYRLNGLIRTQHDRVSDYKEKRYAIAPAFTWLPNSDTRFTLLTSFQKDPEAGYRNFLPAVGTVFSTERGSISRDFNVSDPSFHQSDREQYSIGYEFEHIFNDTLTFRQNARYTNIDEQYKHFTYQDSASTWLLNRRANKEDHKTTELVLDNQLKAQFFTGALDHQLLAGLDYKWSKARSKLWRHSSPDYQLDWSAPVYGLTVDKSKLALSTSELQELEQVGIYVQDQMEWNNWNLVLSGRHDWSEVRTRDYLSDTIVQQNDNKFTGRAALLYAFDNGISPYVSYSTSFQPNLQTTRAPGTAPFAPTTGKQTEVGVKYQPEGGNTLLSLSLYDLRQQNVSTYNSSLGWFEPIGEIRNRGLEVEAHSALSESINLIASYSYVDSETVQTTVVGTQGKTPARIPAHTASVWGEYKIRSGPAEGLGVGLGFRYLGTSYGNARNTYKVSAVDLYDTSLSYTLDRLSPSLKGATVQLNVNNIADTKYVASCASETACFYGVGRTITATINYEW</sequence>
<keyword evidence="9" id="KW-0406">Ion transport</keyword>
<evidence type="ECO:0000256" key="5">
    <source>
        <dbReference type="ARBA" id="ARBA00022496"/>
    </source>
</evidence>
<keyword evidence="6 14" id="KW-0812">Transmembrane</keyword>
<name>A0A6L6IU59_9ENTR</name>
<dbReference type="Proteomes" id="UP000477739">
    <property type="component" value="Unassembled WGS sequence"/>
</dbReference>